<keyword evidence="3" id="KW-1185">Reference proteome</keyword>
<reference evidence="2 3" key="1">
    <citation type="journal article" date="2015" name="Stand. Genomic Sci.">
        <title>Genomic Encyclopedia of Bacterial and Archaeal Type Strains, Phase III: the genomes of soil and plant-associated and newly described type strains.</title>
        <authorList>
            <person name="Whitman W.B."/>
            <person name="Woyke T."/>
            <person name="Klenk H.P."/>
            <person name="Zhou Y."/>
            <person name="Lilburn T.G."/>
            <person name="Beck B.J."/>
            <person name="De Vos P."/>
            <person name="Vandamme P."/>
            <person name="Eisen J.A."/>
            <person name="Garrity G."/>
            <person name="Hugenholtz P."/>
            <person name="Kyrpides N.C."/>
        </authorList>
    </citation>
    <scope>NUCLEOTIDE SEQUENCE [LARGE SCALE GENOMIC DNA]</scope>
    <source>
        <strain evidence="2 3">CGMCC 1.5364</strain>
    </source>
</reference>
<dbReference type="Pfam" id="PF16242">
    <property type="entry name" value="Pyrid_ox_like"/>
    <property type="match status" value="1"/>
</dbReference>
<organism evidence="2 3">
    <name type="scientific">Paracoccus sulfuroxidans</name>
    <dbReference type="NCBI Taxonomy" id="384678"/>
    <lineage>
        <taxon>Bacteria</taxon>
        <taxon>Pseudomonadati</taxon>
        <taxon>Pseudomonadota</taxon>
        <taxon>Alphaproteobacteria</taxon>
        <taxon>Rhodobacterales</taxon>
        <taxon>Paracoccaceae</taxon>
        <taxon>Paracoccus</taxon>
    </lineage>
</organism>
<dbReference type="Proteomes" id="UP000316225">
    <property type="component" value="Unassembled WGS sequence"/>
</dbReference>
<proteinExistence type="predicted"/>
<accession>A0A562N7Z1</accession>
<dbReference type="OrthoDB" id="1432662at2"/>
<evidence type="ECO:0000313" key="3">
    <source>
        <dbReference type="Proteomes" id="UP000316225"/>
    </source>
</evidence>
<dbReference type="InterPro" id="IPR052917">
    <property type="entry name" value="Stress-Dev_Protein"/>
</dbReference>
<dbReference type="InterPro" id="IPR038725">
    <property type="entry name" value="YdaG_split_barrel_FMN-bd"/>
</dbReference>
<name>A0A562N7Z1_9RHOB</name>
<protein>
    <submittedName>
        <fullName evidence="2">General stress protein 26</fullName>
    </submittedName>
</protein>
<sequence length="157" mass="17603">MSNDRREEFWERLEDVRAGMLEIGGAFLPMSHNVEPEDGNLWFITATGTQMAEAAAKGAETRYIVSDTAQGLHTEIKGRIEISTDRKKLDEVWNAVASSWFEEGKDDPDLVLIRLVPASAEVWLGPESGMQFLYKLVKSKVSGEKPDYGEQFSLTFS</sequence>
<comment type="caution">
    <text evidence="2">The sequence shown here is derived from an EMBL/GenBank/DDBJ whole genome shotgun (WGS) entry which is preliminary data.</text>
</comment>
<feature type="domain" description="General stress protein FMN-binding split barrel" evidence="1">
    <location>
        <begin position="4"/>
        <end position="147"/>
    </location>
</feature>
<dbReference type="RefSeq" id="WP_145400000.1">
    <property type="nucleotide sequence ID" value="NZ_VLKU01000016.1"/>
</dbReference>
<dbReference type="SUPFAM" id="SSF50475">
    <property type="entry name" value="FMN-binding split barrel"/>
    <property type="match status" value="1"/>
</dbReference>
<dbReference type="EMBL" id="VLKU01000016">
    <property type="protein sequence ID" value="TWI28247.1"/>
    <property type="molecule type" value="Genomic_DNA"/>
</dbReference>
<dbReference type="PANTHER" id="PTHR34818">
    <property type="entry name" value="PROTEIN BLI-3"/>
    <property type="match status" value="1"/>
</dbReference>
<gene>
    <name evidence="2" type="ORF">IQ24_03865</name>
</gene>
<dbReference type="Gene3D" id="2.30.110.10">
    <property type="entry name" value="Electron Transport, Fmn-binding Protein, Chain A"/>
    <property type="match status" value="1"/>
</dbReference>
<dbReference type="InterPro" id="IPR012349">
    <property type="entry name" value="Split_barrel_FMN-bd"/>
</dbReference>
<evidence type="ECO:0000313" key="2">
    <source>
        <dbReference type="EMBL" id="TWI28247.1"/>
    </source>
</evidence>
<dbReference type="AlphaFoldDB" id="A0A562N7Z1"/>
<evidence type="ECO:0000259" key="1">
    <source>
        <dbReference type="Pfam" id="PF16242"/>
    </source>
</evidence>
<dbReference type="PANTHER" id="PTHR34818:SF1">
    <property type="entry name" value="PROTEIN BLI-3"/>
    <property type="match status" value="1"/>
</dbReference>